<feature type="region of interest" description="Disordered" evidence="9">
    <location>
        <begin position="97"/>
        <end position="123"/>
    </location>
</feature>
<dbReference type="PANTHER" id="PTHR22937:SF174">
    <property type="entry name" value="RING-TYPE E3 UBIQUITIN TRANSFERASE"/>
    <property type="match status" value="1"/>
</dbReference>
<evidence type="ECO:0000256" key="6">
    <source>
        <dbReference type="ARBA" id="ARBA00022786"/>
    </source>
</evidence>
<dbReference type="InterPro" id="IPR013083">
    <property type="entry name" value="Znf_RING/FYVE/PHD"/>
</dbReference>
<dbReference type="AlphaFoldDB" id="A0A067K0G8"/>
<dbReference type="SUPFAM" id="SSF57850">
    <property type="entry name" value="RING/U-box"/>
    <property type="match status" value="1"/>
</dbReference>
<keyword evidence="5 8" id="KW-0863">Zinc-finger</keyword>
<accession>A0A067K0G8</accession>
<dbReference type="InterPro" id="IPR045191">
    <property type="entry name" value="MBR1/2-like"/>
</dbReference>
<dbReference type="OrthoDB" id="8062037at2759"/>
<keyword evidence="6" id="KW-0833">Ubl conjugation pathway</keyword>
<evidence type="ECO:0000256" key="3">
    <source>
        <dbReference type="ARBA" id="ARBA00022679"/>
    </source>
</evidence>
<dbReference type="Proteomes" id="UP000027138">
    <property type="component" value="Unassembled WGS sequence"/>
</dbReference>
<evidence type="ECO:0000313" key="12">
    <source>
        <dbReference type="Proteomes" id="UP000027138"/>
    </source>
</evidence>
<evidence type="ECO:0000313" key="11">
    <source>
        <dbReference type="EMBL" id="KDP25720.1"/>
    </source>
</evidence>
<dbReference type="EC" id="2.3.2.27" evidence="2"/>
<evidence type="ECO:0000256" key="8">
    <source>
        <dbReference type="PROSITE-ProRule" id="PRU00175"/>
    </source>
</evidence>
<keyword evidence="3" id="KW-0808">Transferase</keyword>
<evidence type="ECO:0000256" key="2">
    <source>
        <dbReference type="ARBA" id="ARBA00012483"/>
    </source>
</evidence>
<dbReference type="Pfam" id="PF13639">
    <property type="entry name" value="zf-RING_2"/>
    <property type="match status" value="1"/>
</dbReference>
<keyword evidence="12" id="KW-1185">Reference proteome</keyword>
<evidence type="ECO:0000256" key="7">
    <source>
        <dbReference type="ARBA" id="ARBA00022833"/>
    </source>
</evidence>
<evidence type="ECO:0000256" key="5">
    <source>
        <dbReference type="ARBA" id="ARBA00022771"/>
    </source>
</evidence>
<name>A0A067K0G8_JATCU</name>
<dbReference type="GO" id="GO:0008270">
    <property type="term" value="F:zinc ion binding"/>
    <property type="evidence" value="ECO:0007669"/>
    <property type="project" value="UniProtKB-KW"/>
</dbReference>
<dbReference type="FunFam" id="3.30.40.10:FF:000538">
    <property type="entry name" value="E3 ubiquitin-protein ligase MBR2 isoform A"/>
    <property type="match status" value="1"/>
</dbReference>
<dbReference type="Gene3D" id="3.30.40.10">
    <property type="entry name" value="Zinc/RING finger domain, C3HC4 (zinc finger)"/>
    <property type="match status" value="1"/>
</dbReference>
<comment type="catalytic activity">
    <reaction evidence="1">
        <text>S-ubiquitinyl-[E2 ubiquitin-conjugating enzyme]-L-cysteine + [acceptor protein]-L-lysine = [E2 ubiquitin-conjugating enzyme]-L-cysteine + N(6)-ubiquitinyl-[acceptor protein]-L-lysine.</text>
        <dbReference type="EC" id="2.3.2.27"/>
    </reaction>
</comment>
<dbReference type="CDD" id="cd16469">
    <property type="entry name" value="RING-H2_RNF24-like"/>
    <property type="match status" value="1"/>
</dbReference>
<keyword evidence="4" id="KW-0479">Metal-binding</keyword>
<sequence length="475" mass="53236">MDRSSANFRLEGPQINTSLSRPYYDVFPHFPSSRNFNPATEINPTHAHSNHFNSRIIHEVDGGLPDGTISTRRGPFKRKIPSVTYESSSTCKFYGAGSSSNSSNSFQLQPGKPSSDYRNHSSVSIGLRPHRSANLSIGAEDSSRNVRSRSRLDLEPMTRRSYSSTYSSHPYGLNFHLQDHHRPVEFANLNTHATACEENHVRVTPAHGRFQPSANNSLSPEMHQYHGGNTADVGGYYHGPTPRRNHVSPPQYLDSVHSHLVREGPSCYPQRGLPSQRSNLISPNLVQEPAASENGQQFLLETCPSRYSRPLSARGWHRRHSEGRPDIAIERFQSLPNSVDAPDRIRSEGSVMSDGSCFYGSRNLFDEYQDMRLDTDNMSYEELLALGERIGNVNTGLSDDAISECLMETIYPMDKNEEEPSCCICLEVYKKMDKVGKVRNCGHDYHVDCIKKWLSMKNVCPICKAPALTESSNGQ</sequence>
<reference evidence="11 12" key="1">
    <citation type="journal article" date="2014" name="PLoS ONE">
        <title>Global Analysis of Gene Expression Profiles in Physic Nut (Jatropha curcas L.) Seedlings Exposed to Salt Stress.</title>
        <authorList>
            <person name="Zhang L."/>
            <person name="Zhang C."/>
            <person name="Wu P."/>
            <person name="Chen Y."/>
            <person name="Li M."/>
            <person name="Jiang H."/>
            <person name="Wu G."/>
        </authorList>
    </citation>
    <scope>NUCLEOTIDE SEQUENCE [LARGE SCALE GENOMIC DNA]</scope>
    <source>
        <strain evidence="12">cv. GZQX0401</strain>
        <tissue evidence="11">Young leaves</tissue>
    </source>
</reference>
<protein>
    <recommendedName>
        <fullName evidence="2">RING-type E3 ubiquitin transferase</fullName>
        <ecNumber evidence="2">2.3.2.27</ecNumber>
    </recommendedName>
</protein>
<dbReference type="GO" id="GO:0061630">
    <property type="term" value="F:ubiquitin protein ligase activity"/>
    <property type="evidence" value="ECO:0007669"/>
    <property type="project" value="UniProtKB-EC"/>
</dbReference>
<keyword evidence="7" id="KW-0862">Zinc</keyword>
<dbReference type="PROSITE" id="PS50089">
    <property type="entry name" value="ZF_RING_2"/>
    <property type="match status" value="1"/>
</dbReference>
<evidence type="ECO:0000256" key="9">
    <source>
        <dbReference type="SAM" id="MobiDB-lite"/>
    </source>
</evidence>
<proteinExistence type="predicted"/>
<evidence type="ECO:0000259" key="10">
    <source>
        <dbReference type="PROSITE" id="PS50089"/>
    </source>
</evidence>
<gene>
    <name evidence="11" type="ORF">JCGZ_23941</name>
</gene>
<dbReference type="EMBL" id="KK914983">
    <property type="protein sequence ID" value="KDP25720.1"/>
    <property type="molecule type" value="Genomic_DNA"/>
</dbReference>
<organism evidence="11 12">
    <name type="scientific">Jatropha curcas</name>
    <name type="common">Barbados nut</name>
    <dbReference type="NCBI Taxonomy" id="180498"/>
    <lineage>
        <taxon>Eukaryota</taxon>
        <taxon>Viridiplantae</taxon>
        <taxon>Streptophyta</taxon>
        <taxon>Embryophyta</taxon>
        <taxon>Tracheophyta</taxon>
        <taxon>Spermatophyta</taxon>
        <taxon>Magnoliopsida</taxon>
        <taxon>eudicotyledons</taxon>
        <taxon>Gunneridae</taxon>
        <taxon>Pentapetalae</taxon>
        <taxon>rosids</taxon>
        <taxon>fabids</taxon>
        <taxon>Malpighiales</taxon>
        <taxon>Euphorbiaceae</taxon>
        <taxon>Crotonoideae</taxon>
        <taxon>Jatropheae</taxon>
        <taxon>Jatropha</taxon>
    </lineage>
</organism>
<evidence type="ECO:0000256" key="4">
    <source>
        <dbReference type="ARBA" id="ARBA00022723"/>
    </source>
</evidence>
<dbReference type="InterPro" id="IPR001841">
    <property type="entry name" value="Znf_RING"/>
</dbReference>
<evidence type="ECO:0000256" key="1">
    <source>
        <dbReference type="ARBA" id="ARBA00000900"/>
    </source>
</evidence>
<dbReference type="PANTHER" id="PTHR22937">
    <property type="entry name" value="E3 UBIQUITIN-PROTEIN LIGASE RNF165"/>
    <property type="match status" value="1"/>
</dbReference>
<feature type="domain" description="RING-type" evidence="10">
    <location>
        <begin position="422"/>
        <end position="464"/>
    </location>
</feature>
<dbReference type="SMART" id="SM00184">
    <property type="entry name" value="RING"/>
    <property type="match status" value="1"/>
</dbReference>